<keyword evidence="2" id="KW-0812">Transmembrane</keyword>
<feature type="transmembrane region" description="Helical" evidence="2">
    <location>
        <begin position="62"/>
        <end position="83"/>
    </location>
</feature>
<feature type="compositionally biased region" description="Polar residues" evidence="1">
    <location>
        <begin position="93"/>
        <end position="107"/>
    </location>
</feature>
<feature type="region of interest" description="Disordered" evidence="1">
    <location>
        <begin position="92"/>
        <end position="116"/>
    </location>
</feature>
<dbReference type="EMBL" id="CAVLEF010000080">
    <property type="protein sequence ID" value="CAK1550225.1"/>
    <property type="molecule type" value="Genomic_DNA"/>
</dbReference>
<accession>A0AAV1JLJ7</accession>
<keyword evidence="2" id="KW-1133">Transmembrane helix</keyword>
<evidence type="ECO:0000313" key="4">
    <source>
        <dbReference type="Proteomes" id="UP001497472"/>
    </source>
</evidence>
<gene>
    <name evidence="3" type="ORF">LNINA_LOCUS9462</name>
</gene>
<feature type="region of interest" description="Disordered" evidence="1">
    <location>
        <begin position="1"/>
        <end position="20"/>
    </location>
</feature>
<evidence type="ECO:0000313" key="3">
    <source>
        <dbReference type="EMBL" id="CAK1550225.1"/>
    </source>
</evidence>
<dbReference type="Proteomes" id="UP001497472">
    <property type="component" value="Unassembled WGS sequence"/>
</dbReference>
<sequence length="174" mass="19175">MSLREEREEEHSSPNTGSTGRGLGLAAAAIGVGVGAALYYFFSKRENPDSQGSSSDWQETPFFLPFSICMTHLLLVCLLPYSIMNHTDDSDSEFATTTDTSINDTGSDSVFSDDDYADDVPYLDPFEYMSDDDDDLTSEAPSDEYSVADKEDRQADALSTHLALELQFICMPFV</sequence>
<name>A0AAV1JLJ7_9NEOP</name>
<dbReference type="AlphaFoldDB" id="A0AAV1JLJ7"/>
<reference evidence="3 4" key="1">
    <citation type="submission" date="2023-11" db="EMBL/GenBank/DDBJ databases">
        <authorList>
            <person name="Okamura Y."/>
        </authorList>
    </citation>
    <scope>NUCLEOTIDE SEQUENCE [LARGE SCALE GENOMIC DNA]</scope>
</reference>
<proteinExistence type="predicted"/>
<keyword evidence="4" id="KW-1185">Reference proteome</keyword>
<organism evidence="3 4">
    <name type="scientific">Leptosia nina</name>
    <dbReference type="NCBI Taxonomy" id="320188"/>
    <lineage>
        <taxon>Eukaryota</taxon>
        <taxon>Metazoa</taxon>
        <taxon>Ecdysozoa</taxon>
        <taxon>Arthropoda</taxon>
        <taxon>Hexapoda</taxon>
        <taxon>Insecta</taxon>
        <taxon>Pterygota</taxon>
        <taxon>Neoptera</taxon>
        <taxon>Endopterygota</taxon>
        <taxon>Lepidoptera</taxon>
        <taxon>Glossata</taxon>
        <taxon>Ditrysia</taxon>
        <taxon>Papilionoidea</taxon>
        <taxon>Pieridae</taxon>
        <taxon>Pierinae</taxon>
        <taxon>Leptosia</taxon>
    </lineage>
</organism>
<feature type="transmembrane region" description="Helical" evidence="2">
    <location>
        <begin position="21"/>
        <end position="42"/>
    </location>
</feature>
<evidence type="ECO:0000256" key="1">
    <source>
        <dbReference type="SAM" id="MobiDB-lite"/>
    </source>
</evidence>
<keyword evidence="2" id="KW-0472">Membrane</keyword>
<protein>
    <submittedName>
        <fullName evidence="3">Uncharacterized protein</fullName>
    </submittedName>
</protein>
<feature type="compositionally biased region" description="Basic and acidic residues" evidence="1">
    <location>
        <begin position="1"/>
        <end position="12"/>
    </location>
</feature>
<comment type="caution">
    <text evidence="3">The sequence shown here is derived from an EMBL/GenBank/DDBJ whole genome shotgun (WGS) entry which is preliminary data.</text>
</comment>
<evidence type="ECO:0000256" key="2">
    <source>
        <dbReference type="SAM" id="Phobius"/>
    </source>
</evidence>